<dbReference type="GO" id="GO:0000145">
    <property type="term" value="C:exocyst"/>
    <property type="evidence" value="ECO:0007669"/>
    <property type="project" value="InterPro"/>
</dbReference>
<dbReference type="InterPro" id="IPR016159">
    <property type="entry name" value="Cullin_repeat-like_dom_sf"/>
</dbReference>
<dbReference type="AlphaFoldDB" id="A0AA88X2G8"/>
<evidence type="ECO:0000256" key="3">
    <source>
        <dbReference type="RuleBase" id="RU365026"/>
    </source>
</evidence>
<dbReference type="PANTHER" id="PTHR12542:SF92">
    <property type="entry name" value="EXOCYST COMPLEX COMPONENT EXO70E2"/>
    <property type="match status" value="1"/>
</dbReference>
<dbReference type="Pfam" id="PF20669">
    <property type="entry name" value="Exo70_N"/>
    <property type="match status" value="1"/>
</dbReference>
<organism evidence="6 7">
    <name type="scientific">Escallonia herrerae</name>
    <dbReference type="NCBI Taxonomy" id="1293975"/>
    <lineage>
        <taxon>Eukaryota</taxon>
        <taxon>Viridiplantae</taxon>
        <taxon>Streptophyta</taxon>
        <taxon>Embryophyta</taxon>
        <taxon>Tracheophyta</taxon>
        <taxon>Spermatophyta</taxon>
        <taxon>Magnoliopsida</taxon>
        <taxon>eudicotyledons</taxon>
        <taxon>Gunneridae</taxon>
        <taxon>Pentapetalae</taxon>
        <taxon>asterids</taxon>
        <taxon>campanulids</taxon>
        <taxon>Escalloniales</taxon>
        <taxon>Escalloniaceae</taxon>
        <taxon>Escallonia</taxon>
    </lineage>
</organism>
<dbReference type="InterPro" id="IPR004140">
    <property type="entry name" value="Exo70"/>
</dbReference>
<feature type="region of interest" description="Disordered" evidence="4">
    <location>
        <begin position="217"/>
        <end position="236"/>
    </location>
</feature>
<dbReference type="EMBL" id="JAVXUP010000109">
    <property type="protein sequence ID" value="KAK3037959.1"/>
    <property type="molecule type" value="Genomic_DNA"/>
</dbReference>
<dbReference type="GO" id="GO:0015031">
    <property type="term" value="P:protein transport"/>
    <property type="evidence" value="ECO:0007669"/>
    <property type="project" value="UniProtKB-KW"/>
</dbReference>
<dbReference type="Pfam" id="PF03081">
    <property type="entry name" value="Exo70_C"/>
    <property type="match status" value="1"/>
</dbReference>
<dbReference type="GO" id="GO:0005546">
    <property type="term" value="F:phosphatidylinositol-4,5-bisphosphate binding"/>
    <property type="evidence" value="ECO:0007669"/>
    <property type="project" value="InterPro"/>
</dbReference>
<feature type="domain" description="Exocyst complex subunit Exo70 C-terminal" evidence="5">
    <location>
        <begin position="312"/>
        <end position="653"/>
    </location>
</feature>
<dbReference type="PANTHER" id="PTHR12542">
    <property type="entry name" value="EXOCYST COMPLEX PROTEIN EXO70"/>
    <property type="match status" value="1"/>
</dbReference>
<keyword evidence="7" id="KW-1185">Reference proteome</keyword>
<dbReference type="SUPFAM" id="SSF74788">
    <property type="entry name" value="Cullin repeat-like"/>
    <property type="match status" value="1"/>
</dbReference>
<evidence type="ECO:0000256" key="1">
    <source>
        <dbReference type="ARBA" id="ARBA00006756"/>
    </source>
</evidence>
<dbReference type="GO" id="GO:0006887">
    <property type="term" value="P:exocytosis"/>
    <property type="evidence" value="ECO:0007669"/>
    <property type="project" value="UniProtKB-KW"/>
</dbReference>
<dbReference type="Proteomes" id="UP001188597">
    <property type="component" value="Unassembled WGS sequence"/>
</dbReference>
<evidence type="ECO:0000313" key="7">
    <source>
        <dbReference type="Proteomes" id="UP001188597"/>
    </source>
</evidence>
<keyword evidence="3" id="KW-0653">Protein transport</keyword>
<proteinExistence type="inferred from homology"/>
<keyword evidence="3" id="KW-0268">Exocytosis</keyword>
<evidence type="ECO:0000259" key="5">
    <source>
        <dbReference type="Pfam" id="PF03081"/>
    </source>
</evidence>
<reference evidence="6" key="1">
    <citation type="submission" date="2022-12" db="EMBL/GenBank/DDBJ databases">
        <title>Draft genome assemblies for two species of Escallonia (Escalloniales).</title>
        <authorList>
            <person name="Chanderbali A."/>
            <person name="Dervinis C."/>
            <person name="Anghel I."/>
            <person name="Soltis D."/>
            <person name="Soltis P."/>
            <person name="Zapata F."/>
        </authorList>
    </citation>
    <scope>NUCLEOTIDE SEQUENCE</scope>
    <source>
        <strain evidence="6">UCBG64.0493</strain>
        <tissue evidence="6">Leaf</tissue>
    </source>
</reference>
<keyword evidence="2 3" id="KW-0813">Transport</keyword>
<sequence>MKIFLSHNEGIHNKDPAPHWLSQGISRVWTWKPCFIHPIIFLAMGDTESIIPAYDGEQHVIVAAQHIVKALAARKNLSNEMRKILADLDTHLSTMTKLTESEARWTSEVEDLLRCAQKKIINWQSNKSMIWDSGPQGVAEYLQEVDEVRRLTESLGSLLSSTSGKEKELLDLAHSVLQMAMARLEEELIHILARNHLSFEQICGTPAYSGVDEELAVSTEDDSVEEKSPRVSSGTESEESIVDLVRPDVISDIKSIARIMFASSYSQEFCEAFVSFWKDALDEFLVILGVDKLSIEDVMNMEWGRLYRRIRRWCRASKVIIRFFLASQKRLFDQVLGELGSPSLVCFIEASKVSMLRLLNFGEAVAIGPHLPERLSCFIDMYEVLASLLQDIDALFNEGDGCFIRNEFHELVTKLGNSVRATFAEFGNRVASDTSVTPFPKGGIHPLTKYVMNYINLLAEHGPTLNLLLERYGEDSDPVADADIFCPMADHLRSVTSMLETNLDRKSNLYRDGSLKHFFMMNNIHYMVQKVNDSELRGYYGDEWIRRHTGKFQQHATNYERATWSSVLALLRFDGKKGKAEVRCIKGFTVAFEEVYKYQTGWFVNDPRLREDLQISISQNVIHAYRTFIGLSTSINDKYIKYTTTELENYILDLFEGFPRSLR</sequence>
<accession>A0AA88X2G8</accession>
<name>A0AA88X2G8_9ASTE</name>
<comment type="similarity">
    <text evidence="1 3">Belongs to the EXO70 family.</text>
</comment>
<dbReference type="InterPro" id="IPR046364">
    <property type="entry name" value="Exo70_C"/>
</dbReference>
<evidence type="ECO:0000313" key="6">
    <source>
        <dbReference type="EMBL" id="KAK3037959.1"/>
    </source>
</evidence>
<gene>
    <name evidence="6" type="ORF">RJ639_030664</name>
</gene>
<evidence type="ECO:0000256" key="4">
    <source>
        <dbReference type="SAM" id="MobiDB-lite"/>
    </source>
</evidence>
<comment type="function">
    <text evidence="3">Component of the exocyst complex.</text>
</comment>
<evidence type="ECO:0000256" key="2">
    <source>
        <dbReference type="ARBA" id="ARBA00022448"/>
    </source>
</evidence>
<comment type="caution">
    <text evidence="6">The sequence shown here is derived from an EMBL/GenBank/DDBJ whole genome shotgun (WGS) entry which is preliminary data.</text>
</comment>
<dbReference type="Gene3D" id="1.20.1280.170">
    <property type="entry name" value="Exocyst complex component Exo70"/>
    <property type="match status" value="1"/>
</dbReference>
<protein>
    <recommendedName>
        <fullName evidence="3">Exocyst subunit Exo70 family protein</fullName>
    </recommendedName>
</protein>